<comment type="caution">
    <text evidence="10">Lacks conserved residue(s) required for the propagation of feature annotation.</text>
</comment>
<name>A0A099UEN0_9HELI</name>
<evidence type="ECO:0000256" key="4">
    <source>
        <dbReference type="ARBA" id="ARBA00022960"/>
    </source>
</evidence>
<feature type="transmembrane region" description="Helical" evidence="10">
    <location>
        <begin position="288"/>
        <end position="305"/>
    </location>
</feature>
<dbReference type="PIRSF" id="PIRSF002869">
    <property type="entry name" value="MviN"/>
    <property type="match status" value="1"/>
</dbReference>
<dbReference type="GO" id="GO:0005886">
    <property type="term" value="C:plasma membrane"/>
    <property type="evidence" value="ECO:0007669"/>
    <property type="project" value="UniProtKB-SubCell"/>
</dbReference>
<dbReference type="HAMAP" id="MF_02078">
    <property type="entry name" value="MurJ_MviN"/>
    <property type="match status" value="1"/>
</dbReference>
<feature type="transmembrane region" description="Helical" evidence="10">
    <location>
        <begin position="148"/>
        <end position="170"/>
    </location>
</feature>
<evidence type="ECO:0000256" key="2">
    <source>
        <dbReference type="ARBA" id="ARBA00022475"/>
    </source>
</evidence>
<evidence type="ECO:0000313" key="15">
    <source>
        <dbReference type="Proteomes" id="UP000064525"/>
    </source>
</evidence>
<evidence type="ECO:0000313" key="12">
    <source>
        <dbReference type="EMBL" id="CUU39352.1"/>
    </source>
</evidence>
<keyword evidence="6 10" id="KW-1133">Transmembrane helix</keyword>
<comment type="similarity">
    <text evidence="9 10 11">Belongs to the MurJ/MviN family.</text>
</comment>
<evidence type="ECO:0000256" key="3">
    <source>
        <dbReference type="ARBA" id="ARBA00022692"/>
    </source>
</evidence>
<dbReference type="InterPro" id="IPR004268">
    <property type="entry name" value="MurJ"/>
</dbReference>
<keyword evidence="7 10" id="KW-0472">Membrane</keyword>
<dbReference type="PRINTS" id="PR01806">
    <property type="entry name" value="VIRFACTRMVIN"/>
</dbReference>
<dbReference type="GO" id="GO:0008360">
    <property type="term" value="P:regulation of cell shape"/>
    <property type="evidence" value="ECO:0007669"/>
    <property type="project" value="UniProtKB-UniRule"/>
</dbReference>
<dbReference type="Proteomes" id="UP000029925">
    <property type="component" value="Unassembled WGS sequence"/>
</dbReference>
<feature type="transmembrane region" description="Helical" evidence="10">
    <location>
        <begin position="325"/>
        <end position="343"/>
    </location>
</feature>
<dbReference type="PANTHER" id="PTHR43486:SF1">
    <property type="entry name" value="LIPID II FLIPPASE MURJ-RELATED"/>
    <property type="match status" value="1"/>
</dbReference>
<comment type="function">
    <text evidence="8 10 11">Involved in peptidoglycan biosynthesis. Transports lipid-linked peptidoglycan precursors from the inner to the outer leaflet of the cytoplasmic membrane.</text>
</comment>
<dbReference type="GO" id="GO:0071555">
    <property type="term" value="P:cell wall organization"/>
    <property type="evidence" value="ECO:0007669"/>
    <property type="project" value="UniProtKB-UniRule"/>
</dbReference>
<feature type="transmembrane region" description="Helical" evidence="10">
    <location>
        <begin position="363"/>
        <end position="388"/>
    </location>
</feature>
<feature type="transmembrane region" description="Helical" evidence="10">
    <location>
        <begin position="400"/>
        <end position="419"/>
    </location>
</feature>
<evidence type="ECO:0000313" key="13">
    <source>
        <dbReference type="EMBL" id="TLD79530.1"/>
    </source>
</evidence>
<dbReference type="Proteomes" id="UP000064525">
    <property type="component" value="Chromosome I"/>
</dbReference>
<dbReference type="STRING" id="76936.BN2458_PEG0466"/>
<feature type="transmembrane region" description="Helical" evidence="10">
    <location>
        <begin position="176"/>
        <end position="198"/>
    </location>
</feature>
<dbReference type="OrthoDB" id="9786339at2"/>
<dbReference type="GO" id="GO:0015648">
    <property type="term" value="F:lipid-linked peptidoglycan transporter activity"/>
    <property type="evidence" value="ECO:0007669"/>
    <property type="project" value="UniProtKB-UniRule"/>
</dbReference>
<dbReference type="Pfam" id="PF03023">
    <property type="entry name" value="MurJ"/>
    <property type="match status" value="1"/>
</dbReference>
<dbReference type="GO" id="GO:0009252">
    <property type="term" value="P:peptidoglycan biosynthetic process"/>
    <property type="evidence" value="ECO:0007669"/>
    <property type="project" value="UniProtKB-UniRule"/>
</dbReference>
<dbReference type="EMBL" id="JRPF02000001">
    <property type="protein sequence ID" value="TLD79530.1"/>
    <property type="molecule type" value="Genomic_DNA"/>
</dbReference>
<dbReference type="PANTHER" id="PTHR43486">
    <property type="entry name" value="LIPID II FLIPPASE MURJ-RELATED"/>
    <property type="match status" value="1"/>
</dbReference>
<proteinExistence type="inferred from homology"/>
<dbReference type="PATRIC" id="fig|76936.10.peg.454"/>
<reference evidence="12" key="3">
    <citation type="submission" date="2015-11" db="EMBL/GenBank/DDBJ databases">
        <authorList>
            <person name="Zhang Y."/>
            <person name="Guo Z."/>
        </authorList>
    </citation>
    <scope>NUCLEOTIDE SEQUENCE</scope>
    <source>
        <strain evidence="12">1</strain>
    </source>
</reference>
<dbReference type="EMBL" id="LN907858">
    <property type="protein sequence ID" value="CUU39352.1"/>
    <property type="molecule type" value="Genomic_DNA"/>
</dbReference>
<reference evidence="15" key="2">
    <citation type="submission" date="2015-11" db="EMBL/GenBank/DDBJ databases">
        <authorList>
            <person name="Anvar S.Y."/>
        </authorList>
    </citation>
    <scope>NUCLEOTIDE SEQUENCE [LARGE SCALE GENOMIC DNA]</scope>
</reference>
<dbReference type="UniPathway" id="UPA00219"/>
<organism evidence="12 15">
    <name type="scientific">Helicobacter typhlonius</name>
    <dbReference type="NCBI Taxonomy" id="76936"/>
    <lineage>
        <taxon>Bacteria</taxon>
        <taxon>Pseudomonadati</taxon>
        <taxon>Campylobacterota</taxon>
        <taxon>Epsilonproteobacteria</taxon>
        <taxon>Campylobacterales</taxon>
        <taxon>Helicobacteraceae</taxon>
        <taxon>Helicobacter</taxon>
    </lineage>
</organism>
<sequence>MIKKAFLTNSSGILLSRIAGLVRDLCTAKILGASVYSDIFFAAFKLPNLFRRVFGEGAFTQSFLPNFIHSRKKGMFALVTFLIFAFFILCLSLLVVCFSGFFTKLLAYGFDDETIALAKPIVAINFWYLELVFIVTFLSSLLQYKNCFWVNAYNTALLNLSMIAALLLAHDKDSMQVVYMLSYGVICGGVAQILLHFYPLYRLRFFKLLCIGVIELWQWVRTKEPDSKIKKRIECAKADIKMFFKQFFPAMLGSSTAQLATFTDTLLASFLATGSISALYYANRIFQFPLAIFAIAISTALFPLVAKAIKNNQSLQAFNALKKSFWFLLIVLCVCVCGGIMLSEEIISLLYQWGQFSEENTRIVAGVFSAYMLGLVPFGLSKIFSLWLYSHQMQGKAAKISAISLLCGIVFSLILMHPFGAMGLALSGSLSGFVLFVLTIRIFGFARFLDIINHKKAWLALVVILCVEFLILWFLKPHIKALVDSFHLFVRNIL</sequence>
<protein>
    <recommendedName>
        <fullName evidence="10">Probable lipid II flippase MurJ</fullName>
    </recommendedName>
</protein>
<feature type="transmembrane region" description="Helical" evidence="10">
    <location>
        <begin position="76"/>
        <end position="101"/>
    </location>
</feature>
<keyword evidence="5 10" id="KW-0573">Peptidoglycan synthesis</keyword>
<evidence type="ECO:0000256" key="7">
    <source>
        <dbReference type="ARBA" id="ARBA00023136"/>
    </source>
</evidence>
<evidence type="ECO:0000256" key="8">
    <source>
        <dbReference type="ARBA" id="ARBA00060041"/>
    </source>
</evidence>
<accession>A0A099UEN0</accession>
<gene>
    <name evidence="10 13" type="primary">murJ</name>
    <name evidence="12" type="ORF">BN2458_PEG0466</name>
    <name evidence="13" type="ORF">LS75_000900</name>
</gene>
<dbReference type="KEGG" id="hty:BN2458_PEG0466"/>
<dbReference type="NCBIfam" id="TIGR01695">
    <property type="entry name" value="murJ_mviN"/>
    <property type="match status" value="1"/>
</dbReference>
<dbReference type="RefSeq" id="WP_034343471.1">
    <property type="nucleotide sequence ID" value="NZ_CAMTKE010000001.1"/>
</dbReference>
<evidence type="ECO:0000256" key="1">
    <source>
        <dbReference type="ARBA" id="ARBA00004651"/>
    </source>
</evidence>
<keyword evidence="2 10" id="KW-1003">Cell membrane</keyword>
<keyword evidence="3 10" id="KW-0812">Transmembrane</keyword>
<evidence type="ECO:0000256" key="10">
    <source>
        <dbReference type="HAMAP-Rule" id="MF_02078"/>
    </source>
</evidence>
<dbReference type="CDD" id="cd13123">
    <property type="entry name" value="MATE_MurJ_like"/>
    <property type="match status" value="1"/>
</dbReference>
<feature type="transmembrane region" description="Helical" evidence="10">
    <location>
        <begin position="457"/>
        <end position="475"/>
    </location>
</feature>
<evidence type="ECO:0000256" key="11">
    <source>
        <dbReference type="PIRNR" id="PIRNR002869"/>
    </source>
</evidence>
<evidence type="ECO:0000256" key="5">
    <source>
        <dbReference type="ARBA" id="ARBA00022984"/>
    </source>
</evidence>
<feature type="transmembrane region" description="Helical" evidence="10">
    <location>
        <begin position="425"/>
        <end position="445"/>
    </location>
</feature>
<dbReference type="GeneID" id="78150771"/>
<keyword evidence="10 11" id="KW-0961">Cell wall biogenesis/degradation</keyword>
<evidence type="ECO:0000313" key="14">
    <source>
        <dbReference type="Proteomes" id="UP000029925"/>
    </source>
</evidence>
<keyword evidence="14" id="KW-1185">Reference proteome</keyword>
<feature type="transmembrane region" description="Helical" evidence="10">
    <location>
        <begin position="121"/>
        <end position="141"/>
    </location>
</feature>
<keyword evidence="4 10" id="KW-0133">Cell shape</keyword>
<evidence type="ECO:0000256" key="6">
    <source>
        <dbReference type="ARBA" id="ARBA00022989"/>
    </source>
</evidence>
<evidence type="ECO:0000256" key="9">
    <source>
        <dbReference type="ARBA" id="ARBA00061532"/>
    </source>
</evidence>
<comment type="subcellular location">
    <subcellularLocation>
        <location evidence="1 10">Cell membrane</location>
        <topology evidence="1 10">Multi-pass membrane protein</topology>
    </subcellularLocation>
</comment>
<keyword evidence="10 11" id="KW-0813">Transport</keyword>
<reference evidence="13 14" key="1">
    <citation type="journal article" date="2014" name="Genome Announc.">
        <title>Draft genome sequences of eight enterohepatic helicobacter species isolated from both laboratory and wild rodents.</title>
        <authorList>
            <person name="Sheh A."/>
            <person name="Shen Z."/>
            <person name="Fox J.G."/>
        </authorList>
    </citation>
    <scope>NUCLEOTIDE SEQUENCE [LARGE SCALE GENOMIC DNA]</scope>
    <source>
        <strain evidence="13 14">MIT 98-6810</strain>
    </source>
</reference>
<dbReference type="AlphaFoldDB" id="A0A099UEN0"/>
<comment type="pathway">
    <text evidence="10">Cell wall biogenesis; peptidoglycan biosynthesis.</text>
</comment>